<dbReference type="OrthoDB" id="630458at2"/>
<gene>
    <name evidence="1" type="ORF">AWR27_12100</name>
</gene>
<accession>A0A1P9WX84</accession>
<dbReference type="RefSeq" id="WP_077131433.1">
    <property type="nucleotide sequence ID" value="NZ_CP014263.1"/>
</dbReference>
<dbReference type="InterPro" id="IPR017853">
    <property type="entry name" value="GH"/>
</dbReference>
<dbReference type="STRING" id="1178516.AWR27_12100"/>
<keyword evidence="2" id="KW-1185">Reference proteome</keyword>
<dbReference type="SUPFAM" id="SSF51445">
    <property type="entry name" value="(Trans)glycosidases"/>
    <property type="match status" value="1"/>
</dbReference>
<sequence length="488" mass="55061">MRCLTLLLVLFFGVFSAIAQPLRLLPQNPHYFQYDGKPTLIVGSGEHYGAVVNLDFDYRTYLATLAADGLNVTRLFTGAYIEKLGDFGIQRNTLAPRSGRLILPWARSEQPGYTLGGNKFDLTRWDDAYFERLRDFVGRAQQLGVIVEVNLFSSYYGTGWPYSAFNRINNINQTDNIKPLQANTLQNGNILAHQEQYARKIVRELNNFQNIYFEIQNEPQADLKDTILVRNEYHADTKGKPDWRATYEVTSEIANEWQRRVASWIADEEKTLPQKHLISQNIGNFRYPIIGLDPNVSIYNFHYALPEAVTDNYALNKAIGFNETGFAGQSDQTYRRQAWRFLMAGGSLFNHLDYSFAVGSENGLDTTYRRGTTPGGGSPLLRKQLGLLKQYLERADLAQLTPDRSVVRASPGAMTWALRNGKSGWIIYAEPLTKGAFLLQLNLPKGDYHAEWTDVETGKVLSSDAINASGSLAAPVSMRDVVVRIIKF</sequence>
<name>A0A1P9WX84_9BACT</name>
<evidence type="ECO:0000313" key="1">
    <source>
        <dbReference type="EMBL" id="AQG80004.1"/>
    </source>
</evidence>
<dbReference type="EMBL" id="CP014263">
    <property type="protein sequence ID" value="AQG80004.1"/>
    <property type="molecule type" value="Genomic_DNA"/>
</dbReference>
<dbReference type="AlphaFoldDB" id="A0A1P9WX84"/>
<protein>
    <submittedName>
        <fullName evidence="1">Uncharacterized protein</fullName>
    </submittedName>
</protein>
<dbReference type="KEGG" id="smon:AWR27_12100"/>
<dbReference type="Proteomes" id="UP000187941">
    <property type="component" value="Chromosome"/>
</dbReference>
<evidence type="ECO:0000313" key="2">
    <source>
        <dbReference type="Proteomes" id="UP000187941"/>
    </source>
</evidence>
<proteinExistence type="predicted"/>
<dbReference type="Gene3D" id="3.20.20.80">
    <property type="entry name" value="Glycosidases"/>
    <property type="match status" value="1"/>
</dbReference>
<organism evidence="1 2">
    <name type="scientific">Spirosoma montaniterrae</name>
    <dbReference type="NCBI Taxonomy" id="1178516"/>
    <lineage>
        <taxon>Bacteria</taxon>
        <taxon>Pseudomonadati</taxon>
        <taxon>Bacteroidota</taxon>
        <taxon>Cytophagia</taxon>
        <taxon>Cytophagales</taxon>
        <taxon>Cytophagaceae</taxon>
        <taxon>Spirosoma</taxon>
    </lineage>
</organism>
<reference evidence="1 2" key="1">
    <citation type="submission" date="2016-01" db="EMBL/GenBank/DDBJ databases">
        <authorList>
            <person name="Oliw E.H."/>
        </authorList>
    </citation>
    <scope>NUCLEOTIDE SEQUENCE [LARGE SCALE GENOMIC DNA]</scope>
    <source>
        <strain evidence="1 2">DY10</strain>
    </source>
</reference>